<keyword evidence="3" id="KW-0808">Transferase</keyword>
<reference evidence="3" key="1">
    <citation type="journal article" date="2020" name="Stud. Mycol.">
        <title>101 Dothideomycetes genomes: a test case for predicting lifestyles and emergence of pathogens.</title>
        <authorList>
            <person name="Haridas S."/>
            <person name="Albert R."/>
            <person name="Binder M."/>
            <person name="Bloem J."/>
            <person name="Labutti K."/>
            <person name="Salamov A."/>
            <person name="Andreopoulos B."/>
            <person name="Baker S."/>
            <person name="Barry K."/>
            <person name="Bills G."/>
            <person name="Bluhm B."/>
            <person name="Cannon C."/>
            <person name="Castanera R."/>
            <person name="Culley D."/>
            <person name="Daum C."/>
            <person name="Ezra D."/>
            <person name="Gonzalez J."/>
            <person name="Henrissat B."/>
            <person name="Kuo A."/>
            <person name="Liang C."/>
            <person name="Lipzen A."/>
            <person name="Lutzoni F."/>
            <person name="Magnuson J."/>
            <person name="Mondo S."/>
            <person name="Nolan M."/>
            <person name="Ohm R."/>
            <person name="Pangilinan J."/>
            <person name="Park H.-J."/>
            <person name="Ramirez L."/>
            <person name="Alfaro M."/>
            <person name="Sun H."/>
            <person name="Tritt A."/>
            <person name="Yoshinaga Y."/>
            <person name="Zwiers L.-H."/>
            <person name="Turgeon B."/>
            <person name="Goodwin S."/>
            <person name="Spatafora J."/>
            <person name="Crous P."/>
            <person name="Grigoriev I."/>
        </authorList>
    </citation>
    <scope>NUCLEOTIDE SEQUENCE</scope>
    <source>
        <strain evidence="3">CBS 121410</strain>
    </source>
</reference>
<sequence length="412" mass="45254">MAAQKLPIQTSDIIFPVLSTDFSTTLSSLKRSTLAISNRLRSIAADATFVCAVADAYNLPLVANERCGSWYIPLGRKKASAYFKSTDGHTGEWAFSLRRLNTQVLGLVGETNGCVVVDSTRRGKRMPDALSKTVPIWCAVWNRLLFPNDVPAGQLHTPPQSVSASEHSQMQDRIDGFVQQARQLGVDLDTLRKQISKPLRPLWITQDSALPAEPPEYSDFIPILLCTASRRVPGGEASEGGYVQGAGDDSEGWAHGLTAQLFWENQEELLRTEEADLPELIGRFVAQSSEVGQTEEAVLIKPTTSVYIAPLAQLAREHVADESVIVACSEQPDLELQRRWKSRYLHLKCGTGKLGSRDLRNEIQKIEPFLHNMDGKIGRILIGCQTGKDISVGVALAILCLYIDDSVLVPTC</sequence>
<name>A0A9P4HXU1_9PEZI</name>
<evidence type="ECO:0000313" key="4">
    <source>
        <dbReference type="Proteomes" id="UP000799776"/>
    </source>
</evidence>
<feature type="domain" description="Rit1 DUSP-like" evidence="1">
    <location>
        <begin position="344"/>
        <end position="406"/>
    </location>
</feature>
<protein>
    <submittedName>
        <fullName evidence="3">tRNA a64-2'-o-ribosylphosphate transferase</fullName>
    </submittedName>
</protein>
<dbReference type="InterPro" id="IPR033449">
    <property type="entry name" value="Rit1_N"/>
</dbReference>
<evidence type="ECO:0000259" key="1">
    <source>
        <dbReference type="Pfam" id="PF04179"/>
    </source>
</evidence>
<accession>A0A9P4HXU1</accession>
<dbReference type="GO" id="GO:0043399">
    <property type="term" value="F:tRNA adenosine(64)-2'-O-ribosylphosphate transferase activity"/>
    <property type="evidence" value="ECO:0007669"/>
    <property type="project" value="InterPro"/>
</dbReference>
<dbReference type="Pfam" id="PF04179">
    <property type="entry name" value="Init_tRNA_PT"/>
    <property type="match status" value="1"/>
</dbReference>
<dbReference type="GO" id="GO:0019988">
    <property type="term" value="P:charged-tRNA amino acid modification"/>
    <property type="evidence" value="ECO:0007669"/>
    <property type="project" value="InterPro"/>
</dbReference>
<dbReference type="OrthoDB" id="45256at2759"/>
<dbReference type="PIRSF" id="PIRSF007747">
    <property type="entry name" value="Ribosyl_Ptfrase"/>
    <property type="match status" value="1"/>
</dbReference>
<comment type="caution">
    <text evidence="3">The sequence shown here is derived from an EMBL/GenBank/DDBJ whole genome shotgun (WGS) entry which is preliminary data.</text>
</comment>
<dbReference type="PANTHER" id="PTHR31811:SF0">
    <property type="entry name" value="TRNA A64-2'-O-RIBOSYLPHOSPHATE TRANSFERASE"/>
    <property type="match status" value="1"/>
</dbReference>
<evidence type="ECO:0000259" key="2">
    <source>
        <dbReference type="Pfam" id="PF17184"/>
    </source>
</evidence>
<feature type="domain" description="Rit1 N-terminal" evidence="2">
    <location>
        <begin position="29"/>
        <end position="285"/>
    </location>
</feature>
<keyword evidence="4" id="KW-1185">Reference proteome</keyword>
<dbReference type="EMBL" id="ML978719">
    <property type="protein sequence ID" value="KAF2087531.1"/>
    <property type="molecule type" value="Genomic_DNA"/>
</dbReference>
<dbReference type="InterPro" id="IPR007306">
    <property type="entry name" value="Rit1"/>
</dbReference>
<dbReference type="Pfam" id="PF17184">
    <property type="entry name" value="Rit1_C"/>
    <property type="match status" value="1"/>
</dbReference>
<gene>
    <name evidence="3" type="ORF">K490DRAFT_56637</name>
</gene>
<evidence type="ECO:0000313" key="3">
    <source>
        <dbReference type="EMBL" id="KAF2087531.1"/>
    </source>
</evidence>
<dbReference type="AlphaFoldDB" id="A0A9P4HXU1"/>
<proteinExistence type="predicted"/>
<dbReference type="Proteomes" id="UP000799776">
    <property type="component" value="Unassembled WGS sequence"/>
</dbReference>
<dbReference type="PANTHER" id="PTHR31811">
    <property type="entry name" value="TRNA A64-2'-O-RIBOSYLPHOSPHATE TRANSFERASE"/>
    <property type="match status" value="1"/>
</dbReference>
<dbReference type="InterPro" id="IPR033421">
    <property type="entry name" value="Rit1_DUSP-like"/>
</dbReference>
<dbReference type="GO" id="GO:0005737">
    <property type="term" value="C:cytoplasm"/>
    <property type="evidence" value="ECO:0007669"/>
    <property type="project" value="TreeGrafter"/>
</dbReference>
<organism evidence="3 4">
    <name type="scientific">Saccharata proteae CBS 121410</name>
    <dbReference type="NCBI Taxonomy" id="1314787"/>
    <lineage>
        <taxon>Eukaryota</taxon>
        <taxon>Fungi</taxon>
        <taxon>Dikarya</taxon>
        <taxon>Ascomycota</taxon>
        <taxon>Pezizomycotina</taxon>
        <taxon>Dothideomycetes</taxon>
        <taxon>Dothideomycetes incertae sedis</taxon>
        <taxon>Botryosphaeriales</taxon>
        <taxon>Saccharataceae</taxon>
        <taxon>Saccharata</taxon>
    </lineage>
</organism>